<dbReference type="EC" id="2.7.11.1" evidence="3"/>
<dbReference type="GO" id="GO:0016020">
    <property type="term" value="C:membrane"/>
    <property type="evidence" value="ECO:0007669"/>
    <property type="project" value="UniProtKB-SubCell"/>
</dbReference>
<evidence type="ECO:0000256" key="12">
    <source>
        <dbReference type="ARBA" id="ARBA00022840"/>
    </source>
</evidence>
<dbReference type="PROSITE" id="PS50011">
    <property type="entry name" value="PROTEIN_KINASE_DOM"/>
    <property type="match status" value="1"/>
</dbReference>
<evidence type="ECO:0000256" key="16">
    <source>
        <dbReference type="ARBA" id="ARBA00047899"/>
    </source>
</evidence>
<reference evidence="22 23" key="1">
    <citation type="submission" date="2023-01" db="EMBL/GenBank/DDBJ databases">
        <authorList>
            <person name="Kreplak J."/>
        </authorList>
    </citation>
    <scope>NUCLEOTIDE SEQUENCE [LARGE SCALE GENOMIC DNA]</scope>
</reference>
<evidence type="ECO:0000256" key="14">
    <source>
        <dbReference type="ARBA" id="ARBA00023136"/>
    </source>
</evidence>
<feature type="transmembrane region" description="Helical" evidence="19">
    <location>
        <begin position="246"/>
        <end position="268"/>
    </location>
</feature>
<dbReference type="Pfam" id="PF07714">
    <property type="entry name" value="PK_Tyr_Ser-Thr"/>
    <property type="match status" value="1"/>
</dbReference>
<dbReference type="AlphaFoldDB" id="A0AAV1BDQ2"/>
<keyword evidence="14 19" id="KW-0472">Membrane</keyword>
<keyword evidence="6" id="KW-0808">Transferase</keyword>
<dbReference type="InterPro" id="IPR001611">
    <property type="entry name" value="Leu-rich_rpt"/>
</dbReference>
<evidence type="ECO:0000256" key="3">
    <source>
        <dbReference type="ARBA" id="ARBA00012513"/>
    </source>
</evidence>
<dbReference type="Gene3D" id="1.10.510.10">
    <property type="entry name" value="Transferase(Phosphotransferase) domain 1"/>
    <property type="match status" value="1"/>
</dbReference>
<evidence type="ECO:0000256" key="9">
    <source>
        <dbReference type="ARBA" id="ARBA00022737"/>
    </source>
</evidence>
<keyword evidence="4" id="KW-0597">Phosphoprotein</keyword>
<dbReference type="SUPFAM" id="SSF52058">
    <property type="entry name" value="L domain-like"/>
    <property type="match status" value="1"/>
</dbReference>
<feature type="region of interest" description="Disordered" evidence="18">
    <location>
        <begin position="277"/>
        <end position="315"/>
    </location>
</feature>
<keyword evidence="23" id="KW-1185">Reference proteome</keyword>
<keyword evidence="11" id="KW-0418">Kinase</keyword>
<comment type="similarity">
    <text evidence="2">Belongs to the protein kinase superfamily. Ser/Thr protein kinase family.</text>
</comment>
<evidence type="ECO:0000256" key="2">
    <source>
        <dbReference type="ARBA" id="ARBA00008684"/>
    </source>
</evidence>
<dbReference type="Pfam" id="PF08263">
    <property type="entry name" value="LRRNT_2"/>
    <property type="match status" value="1"/>
</dbReference>
<dbReference type="GO" id="GO:0004674">
    <property type="term" value="F:protein serine/threonine kinase activity"/>
    <property type="evidence" value="ECO:0007669"/>
    <property type="project" value="UniProtKB-EC"/>
</dbReference>
<evidence type="ECO:0000256" key="20">
    <source>
        <dbReference type="SAM" id="SignalP"/>
    </source>
</evidence>
<keyword evidence="13 19" id="KW-1133">Transmembrane helix</keyword>
<gene>
    <name evidence="22" type="ORF">VFH_VI181520</name>
</gene>
<evidence type="ECO:0000256" key="5">
    <source>
        <dbReference type="ARBA" id="ARBA00022614"/>
    </source>
</evidence>
<keyword evidence="10" id="KW-0547">Nucleotide-binding</keyword>
<evidence type="ECO:0000313" key="22">
    <source>
        <dbReference type="EMBL" id="CAI8619650.1"/>
    </source>
</evidence>
<evidence type="ECO:0000256" key="1">
    <source>
        <dbReference type="ARBA" id="ARBA00004167"/>
    </source>
</evidence>
<comment type="subcellular location">
    <subcellularLocation>
        <location evidence="1">Membrane</location>
        <topology evidence="1">Single-pass membrane protein</topology>
    </subcellularLocation>
</comment>
<evidence type="ECO:0000256" key="17">
    <source>
        <dbReference type="ARBA" id="ARBA00048679"/>
    </source>
</evidence>
<dbReference type="Proteomes" id="UP001157006">
    <property type="component" value="Chromosome 6"/>
</dbReference>
<proteinExistence type="inferred from homology"/>
<evidence type="ECO:0000256" key="7">
    <source>
        <dbReference type="ARBA" id="ARBA00022692"/>
    </source>
</evidence>
<feature type="domain" description="Protein kinase" evidence="21">
    <location>
        <begin position="338"/>
        <end position="618"/>
    </location>
</feature>
<dbReference type="InterPro" id="IPR011009">
    <property type="entry name" value="Kinase-like_dom_sf"/>
</dbReference>
<dbReference type="Pfam" id="PF13855">
    <property type="entry name" value="LRR_8"/>
    <property type="match status" value="1"/>
</dbReference>
<dbReference type="FunFam" id="1.10.510.10:FF:000480">
    <property type="entry name" value="Pollen receptor-like kinase 1"/>
    <property type="match status" value="1"/>
</dbReference>
<comment type="catalytic activity">
    <reaction evidence="17">
        <text>L-seryl-[protein] + ATP = O-phospho-L-seryl-[protein] + ADP + H(+)</text>
        <dbReference type="Rhea" id="RHEA:17989"/>
        <dbReference type="Rhea" id="RHEA-COMP:9863"/>
        <dbReference type="Rhea" id="RHEA-COMP:11604"/>
        <dbReference type="ChEBI" id="CHEBI:15378"/>
        <dbReference type="ChEBI" id="CHEBI:29999"/>
        <dbReference type="ChEBI" id="CHEBI:30616"/>
        <dbReference type="ChEBI" id="CHEBI:83421"/>
        <dbReference type="ChEBI" id="CHEBI:456216"/>
        <dbReference type="EC" id="2.7.11.1"/>
    </reaction>
</comment>
<feature type="compositionally biased region" description="Low complexity" evidence="18">
    <location>
        <begin position="299"/>
        <end position="311"/>
    </location>
</feature>
<accession>A0AAV1BDQ2</accession>
<evidence type="ECO:0000256" key="4">
    <source>
        <dbReference type="ARBA" id="ARBA00022553"/>
    </source>
</evidence>
<evidence type="ECO:0000259" key="21">
    <source>
        <dbReference type="PROSITE" id="PS50011"/>
    </source>
</evidence>
<evidence type="ECO:0000256" key="11">
    <source>
        <dbReference type="ARBA" id="ARBA00022777"/>
    </source>
</evidence>
<dbReference type="Gene3D" id="3.30.200.20">
    <property type="entry name" value="Phosphorylase Kinase, domain 1"/>
    <property type="match status" value="1"/>
</dbReference>
<dbReference type="EMBL" id="OX451741">
    <property type="protein sequence ID" value="CAI8619650.1"/>
    <property type="molecule type" value="Genomic_DNA"/>
</dbReference>
<feature type="chain" id="PRO_5043415531" description="non-specific serine/threonine protein kinase" evidence="20">
    <location>
        <begin position="30"/>
        <end position="625"/>
    </location>
</feature>
<dbReference type="InterPro" id="IPR001245">
    <property type="entry name" value="Ser-Thr/Tyr_kinase_cat_dom"/>
</dbReference>
<protein>
    <recommendedName>
        <fullName evidence="3">non-specific serine/threonine protein kinase</fullName>
        <ecNumber evidence="3">2.7.11.1</ecNumber>
    </recommendedName>
</protein>
<evidence type="ECO:0000256" key="18">
    <source>
        <dbReference type="SAM" id="MobiDB-lite"/>
    </source>
</evidence>
<dbReference type="InterPro" id="IPR000719">
    <property type="entry name" value="Prot_kinase_dom"/>
</dbReference>
<dbReference type="GO" id="GO:0005524">
    <property type="term" value="F:ATP binding"/>
    <property type="evidence" value="ECO:0007669"/>
    <property type="project" value="UniProtKB-KW"/>
</dbReference>
<organism evidence="22 23">
    <name type="scientific">Vicia faba</name>
    <name type="common">Broad bean</name>
    <name type="synonym">Faba vulgaris</name>
    <dbReference type="NCBI Taxonomy" id="3906"/>
    <lineage>
        <taxon>Eukaryota</taxon>
        <taxon>Viridiplantae</taxon>
        <taxon>Streptophyta</taxon>
        <taxon>Embryophyta</taxon>
        <taxon>Tracheophyta</taxon>
        <taxon>Spermatophyta</taxon>
        <taxon>Magnoliopsida</taxon>
        <taxon>eudicotyledons</taxon>
        <taxon>Gunneridae</taxon>
        <taxon>Pentapetalae</taxon>
        <taxon>rosids</taxon>
        <taxon>fabids</taxon>
        <taxon>Fabales</taxon>
        <taxon>Fabaceae</taxon>
        <taxon>Papilionoideae</taxon>
        <taxon>50 kb inversion clade</taxon>
        <taxon>NPAAA clade</taxon>
        <taxon>Hologalegina</taxon>
        <taxon>IRL clade</taxon>
        <taxon>Fabeae</taxon>
        <taxon>Vicia</taxon>
    </lineage>
</organism>
<dbReference type="InterPro" id="IPR046959">
    <property type="entry name" value="PRK1-6/SRF4-like"/>
</dbReference>
<dbReference type="SUPFAM" id="SSF56112">
    <property type="entry name" value="Protein kinase-like (PK-like)"/>
    <property type="match status" value="1"/>
</dbReference>
<dbReference type="InterPro" id="IPR032675">
    <property type="entry name" value="LRR_dom_sf"/>
</dbReference>
<dbReference type="FunFam" id="3.30.200.20:FF:000307">
    <property type="entry name" value="pollen receptor-like kinase 1"/>
    <property type="match status" value="1"/>
</dbReference>
<evidence type="ECO:0000256" key="6">
    <source>
        <dbReference type="ARBA" id="ARBA00022679"/>
    </source>
</evidence>
<dbReference type="PANTHER" id="PTHR48007:SF64">
    <property type="entry name" value="POLLEN RECEPTOR-LIKE KINASE 1"/>
    <property type="match status" value="1"/>
</dbReference>
<keyword evidence="9" id="KW-0677">Repeat</keyword>
<evidence type="ECO:0000256" key="19">
    <source>
        <dbReference type="SAM" id="Phobius"/>
    </source>
</evidence>
<dbReference type="PANTHER" id="PTHR48007">
    <property type="entry name" value="LEUCINE-RICH REPEAT RECEPTOR-LIKE PROTEIN KINASE PXC1"/>
    <property type="match status" value="1"/>
</dbReference>
<evidence type="ECO:0000256" key="8">
    <source>
        <dbReference type="ARBA" id="ARBA00022729"/>
    </source>
</evidence>
<keyword evidence="5" id="KW-0433">Leucine-rich repeat</keyword>
<comment type="catalytic activity">
    <reaction evidence="16">
        <text>L-threonyl-[protein] + ATP = O-phospho-L-threonyl-[protein] + ADP + H(+)</text>
        <dbReference type="Rhea" id="RHEA:46608"/>
        <dbReference type="Rhea" id="RHEA-COMP:11060"/>
        <dbReference type="Rhea" id="RHEA-COMP:11605"/>
        <dbReference type="ChEBI" id="CHEBI:15378"/>
        <dbReference type="ChEBI" id="CHEBI:30013"/>
        <dbReference type="ChEBI" id="CHEBI:30616"/>
        <dbReference type="ChEBI" id="CHEBI:61977"/>
        <dbReference type="ChEBI" id="CHEBI:456216"/>
        <dbReference type="EC" id="2.7.11.1"/>
    </reaction>
</comment>
<evidence type="ECO:0000256" key="13">
    <source>
        <dbReference type="ARBA" id="ARBA00022989"/>
    </source>
</evidence>
<keyword evidence="15" id="KW-0675">Receptor</keyword>
<keyword evidence="8 20" id="KW-0732">Signal</keyword>
<keyword evidence="12" id="KW-0067">ATP-binding</keyword>
<evidence type="ECO:0000256" key="15">
    <source>
        <dbReference type="ARBA" id="ARBA00023170"/>
    </source>
</evidence>
<name>A0AAV1BDQ2_VICFA</name>
<keyword evidence="7 19" id="KW-0812">Transmembrane</keyword>
<sequence length="625" mass="69918">MAEPITAIPNRTIFITLVFLLCVVSSSYAASDSDLLLKVKDYLEKDPNVLTSWNTTTSPCNGDKSNWYGVRCYQGKVWGLKLENMRLKGFIDVDSLKELPYLRTISFMHNEFDGSWPEINKLVGLKSVYLSNNKFSGDIPADTFVGMQWLKKIYLSNNQFTGPIPPSIVMLPKLMELRLDGNKFTGPLPHLRQPRLKLFNVANNQLQGPIPITLSRIHASSFAGNEELCGAPLAACPSKKPSTASILLVVVVVCVALIVIGVTVFFILHRRRNCEPSSILENPPSGHHNGKIGHKDIGSDSVRSTRSSGSSHSKKANQMTLSFIRDDRERFDLQELLRASAEILGSGCYSSSYKASLVNGPKIVVKRFKQMNNVGKEEFQEHMRRIGRMNSPNLIPLVAYYYRKEEKLLVTDFVQNGSLAVRLHGHQALGEPSLDWPTRLKIVKGIARGLEHLYKDMPSLIAPHGNLKSSNVLLSETFEPLLTDYGLVPVTNQEMAKDIMVIYKSPEYLQHGRITKKSDVWSLGILILEILTGKFPATFLQQGKGSEVSLANWVYSVVPEESNSSVFDIEMGNTMNGEGEMDKLLRIALSCCEEDIEKRCDLKEVVEKILQVNERDVLEDIIDMS</sequence>
<dbReference type="InterPro" id="IPR013210">
    <property type="entry name" value="LRR_N_plant-typ"/>
</dbReference>
<feature type="signal peptide" evidence="20">
    <location>
        <begin position="1"/>
        <end position="29"/>
    </location>
</feature>
<evidence type="ECO:0000256" key="10">
    <source>
        <dbReference type="ARBA" id="ARBA00022741"/>
    </source>
</evidence>
<dbReference type="Gene3D" id="3.80.10.10">
    <property type="entry name" value="Ribonuclease Inhibitor"/>
    <property type="match status" value="2"/>
</dbReference>
<evidence type="ECO:0000313" key="23">
    <source>
        <dbReference type="Proteomes" id="UP001157006"/>
    </source>
</evidence>